<dbReference type="Proteomes" id="UP000037315">
    <property type="component" value="Unassembled WGS sequence"/>
</dbReference>
<dbReference type="PATRIC" id="fig|1656095.3.peg.3582"/>
<name>A0A0J8VP06_9ENTR</name>
<evidence type="ECO:0000256" key="1">
    <source>
        <dbReference type="ARBA" id="ARBA00001947"/>
    </source>
</evidence>
<reference evidence="5 6" key="1">
    <citation type="submission" date="2015-06" db="EMBL/GenBank/DDBJ databases">
        <title>Genome sequencing of Cronobacter sp. strain DJ34 isolated from petroleum contaminated sludge of Duliajan Oil Fields, Assam, India.</title>
        <authorList>
            <person name="Pal S."/>
            <person name="Banerjee T.D."/>
            <person name="Roy A."/>
            <person name="Sar P."/>
            <person name="Kazy S.K."/>
        </authorList>
    </citation>
    <scope>NUCLEOTIDE SEQUENCE [LARGE SCALE GENOMIC DNA]</scope>
    <source>
        <strain evidence="5 6">DJ34</strain>
    </source>
</reference>
<keyword evidence="6" id="KW-1185">Reference proteome</keyword>
<keyword evidence="3" id="KW-0862">Zinc</keyword>
<dbReference type="InterPro" id="IPR051335">
    <property type="entry name" value="Alanyl-tRNA_Editing_Enzymes"/>
</dbReference>
<dbReference type="PANTHER" id="PTHR43462:SF2">
    <property type="entry name" value="THREONYL AND ALANYL TRNA SYNTHETASE SECOND ADDITIONAL DOMAIN-CONTAINING PROTEIN"/>
    <property type="match status" value="1"/>
</dbReference>
<organism evidence="5 6">
    <name type="scientific">Franconibacter pulveris</name>
    <dbReference type="NCBI Taxonomy" id="435910"/>
    <lineage>
        <taxon>Bacteria</taxon>
        <taxon>Pseudomonadati</taxon>
        <taxon>Pseudomonadota</taxon>
        <taxon>Gammaproteobacteria</taxon>
        <taxon>Enterobacterales</taxon>
        <taxon>Enterobacteriaceae</taxon>
        <taxon>Franconibacter</taxon>
    </lineage>
</organism>
<dbReference type="RefSeq" id="WP_024556366.1">
    <property type="nucleotide sequence ID" value="NZ_LFEJ01000012.1"/>
</dbReference>
<evidence type="ECO:0000313" key="5">
    <source>
        <dbReference type="EMBL" id="KMV35168.1"/>
    </source>
</evidence>
<dbReference type="EMBL" id="LFEJ01000012">
    <property type="protein sequence ID" value="KMV35168.1"/>
    <property type="molecule type" value="Genomic_DNA"/>
</dbReference>
<dbReference type="GO" id="GO:0043039">
    <property type="term" value="P:tRNA aminoacylation"/>
    <property type="evidence" value="ECO:0007669"/>
    <property type="project" value="InterPro"/>
</dbReference>
<dbReference type="OrthoDB" id="9812949at2"/>
<gene>
    <name evidence="5" type="ORF">ACH50_07950</name>
</gene>
<dbReference type="GO" id="GO:0004812">
    <property type="term" value="F:aminoacyl-tRNA ligase activity"/>
    <property type="evidence" value="ECO:0007669"/>
    <property type="project" value="UniProtKB-KW"/>
</dbReference>
<proteinExistence type="predicted"/>
<evidence type="ECO:0000313" key="6">
    <source>
        <dbReference type="Proteomes" id="UP000037315"/>
    </source>
</evidence>
<comment type="caution">
    <text evidence="5">The sequence shown here is derived from an EMBL/GenBank/DDBJ whole genome shotgun (WGS) entry which is preliminary data.</text>
</comment>
<dbReference type="SMART" id="SM00863">
    <property type="entry name" value="tRNA_SAD"/>
    <property type="match status" value="1"/>
</dbReference>
<protein>
    <submittedName>
        <fullName evidence="5">Alanyl-tRNA synthetase</fullName>
    </submittedName>
</protein>
<sequence length="210" mass="22887">MTEKRYYTSDAVSGEAQVLRCEANSDGLYEVELDATLFHPQGGGQPADSGTINGIPLVRLENRGDKVIHFLGQPVAQERVKLEVNASLRKLHSRWHSAGHLIGYAGEQHGWRPVKAHHWPGEGKITFNATEGALAPEACALSEKIAAWIADDLPRLVTFDNALRQVRFGDLPVYGCGGTHVVSLAELGEVKLTSLKVKKGQLIVAYQLAE</sequence>
<keyword evidence="5" id="KW-0436">Ligase</keyword>
<dbReference type="Gene3D" id="2.40.30.130">
    <property type="match status" value="1"/>
</dbReference>
<dbReference type="PANTHER" id="PTHR43462">
    <property type="entry name" value="ALANYL-TRNA EDITING PROTEIN"/>
    <property type="match status" value="1"/>
</dbReference>
<dbReference type="GO" id="GO:0046872">
    <property type="term" value="F:metal ion binding"/>
    <property type="evidence" value="ECO:0007669"/>
    <property type="project" value="UniProtKB-KW"/>
</dbReference>
<dbReference type="STRING" id="1121863.GCA_000621185_01883"/>
<keyword evidence="5" id="KW-0030">Aminoacyl-tRNA synthetase</keyword>
<comment type="cofactor">
    <cofactor evidence="1">
        <name>Zn(2+)</name>
        <dbReference type="ChEBI" id="CHEBI:29105"/>
    </cofactor>
</comment>
<dbReference type="InterPro" id="IPR012947">
    <property type="entry name" value="tRNA_SAD"/>
</dbReference>
<dbReference type="InterPro" id="IPR009000">
    <property type="entry name" value="Transl_B-barrel_sf"/>
</dbReference>
<dbReference type="Pfam" id="PF07973">
    <property type="entry name" value="tRNA_SAD"/>
    <property type="match status" value="1"/>
</dbReference>
<dbReference type="SUPFAM" id="SSF50447">
    <property type="entry name" value="Translation proteins"/>
    <property type="match status" value="1"/>
</dbReference>
<evidence type="ECO:0000259" key="4">
    <source>
        <dbReference type="SMART" id="SM00863"/>
    </source>
</evidence>
<dbReference type="AlphaFoldDB" id="A0A0J8VP06"/>
<dbReference type="Gene3D" id="3.30.980.10">
    <property type="entry name" value="Threonyl-trna Synthetase, Chain A, domain 2"/>
    <property type="match status" value="1"/>
</dbReference>
<evidence type="ECO:0000256" key="2">
    <source>
        <dbReference type="ARBA" id="ARBA00022723"/>
    </source>
</evidence>
<keyword evidence="2" id="KW-0479">Metal-binding</keyword>
<dbReference type="InterPro" id="IPR018163">
    <property type="entry name" value="Thr/Ala-tRNA-synth_IIc_edit"/>
</dbReference>
<evidence type="ECO:0000256" key="3">
    <source>
        <dbReference type="ARBA" id="ARBA00022833"/>
    </source>
</evidence>
<feature type="domain" description="Threonyl/alanyl tRNA synthetase SAD" evidence="4">
    <location>
        <begin position="163"/>
        <end position="204"/>
    </location>
</feature>
<dbReference type="SUPFAM" id="SSF55186">
    <property type="entry name" value="ThrRS/AlaRS common domain"/>
    <property type="match status" value="1"/>
</dbReference>
<accession>A0A0J8VP06</accession>
<dbReference type="GO" id="GO:0005524">
    <property type="term" value="F:ATP binding"/>
    <property type="evidence" value="ECO:0007669"/>
    <property type="project" value="InterPro"/>
</dbReference>